<feature type="modified residue" description="4-aspartylphosphate" evidence="2">
    <location>
        <position position="58"/>
    </location>
</feature>
<protein>
    <submittedName>
        <fullName evidence="4">Histidine kinase</fullName>
    </submittedName>
</protein>
<organism evidence="4 5">
    <name type="scientific">Candidatus Falkowbacteria bacterium GW2011_GWE1_38_31</name>
    <dbReference type="NCBI Taxonomy" id="1618638"/>
    <lineage>
        <taxon>Bacteria</taxon>
        <taxon>Candidatus Falkowiibacteriota</taxon>
    </lineage>
</organism>
<dbReference type="Proteomes" id="UP000034022">
    <property type="component" value="Unassembled WGS sequence"/>
</dbReference>
<name>A0A0G0JVI0_9BACT</name>
<dbReference type="SUPFAM" id="SSF52172">
    <property type="entry name" value="CheY-like"/>
    <property type="match status" value="1"/>
</dbReference>
<dbReference type="Gene3D" id="3.40.50.2300">
    <property type="match status" value="1"/>
</dbReference>
<proteinExistence type="predicted"/>
<sequence>MDKCEKIYIIEDDANIMAGLLANFRIQGFEINGHGGYSSKESILNEILAYQPDYIILDLILPKVDGFKLLHDIKANDFSNNIPVIIFTDFSEKDFKTRSLQIGADYFFVKTDFQTDVFVEKVLKIIENRRKL</sequence>
<dbReference type="PROSITE" id="PS50110">
    <property type="entry name" value="RESPONSE_REGULATORY"/>
    <property type="match status" value="1"/>
</dbReference>
<dbReference type="GO" id="GO:0000160">
    <property type="term" value="P:phosphorelay signal transduction system"/>
    <property type="evidence" value="ECO:0007669"/>
    <property type="project" value="InterPro"/>
</dbReference>
<keyword evidence="4" id="KW-0808">Transferase</keyword>
<evidence type="ECO:0000313" key="4">
    <source>
        <dbReference type="EMBL" id="KKQ70617.1"/>
    </source>
</evidence>
<accession>A0A0G0JVI0</accession>
<keyword evidence="4" id="KW-0418">Kinase</keyword>
<dbReference type="SMART" id="SM00448">
    <property type="entry name" value="REC"/>
    <property type="match status" value="1"/>
</dbReference>
<feature type="domain" description="Response regulatory" evidence="3">
    <location>
        <begin position="6"/>
        <end position="125"/>
    </location>
</feature>
<keyword evidence="1 2" id="KW-0597">Phosphoprotein</keyword>
<evidence type="ECO:0000259" key="3">
    <source>
        <dbReference type="PROSITE" id="PS50110"/>
    </source>
</evidence>
<evidence type="ECO:0000313" key="5">
    <source>
        <dbReference type="Proteomes" id="UP000034022"/>
    </source>
</evidence>
<dbReference type="InterPro" id="IPR011006">
    <property type="entry name" value="CheY-like_superfamily"/>
</dbReference>
<gene>
    <name evidence="4" type="ORF">US91_C0004G0102</name>
</gene>
<comment type="caution">
    <text evidence="4">The sequence shown here is derived from an EMBL/GenBank/DDBJ whole genome shotgun (WGS) entry which is preliminary data.</text>
</comment>
<dbReference type="PANTHER" id="PTHR44591">
    <property type="entry name" value="STRESS RESPONSE REGULATOR PROTEIN 1"/>
    <property type="match status" value="1"/>
</dbReference>
<dbReference type="PANTHER" id="PTHR44591:SF3">
    <property type="entry name" value="RESPONSE REGULATORY DOMAIN-CONTAINING PROTEIN"/>
    <property type="match status" value="1"/>
</dbReference>
<dbReference type="InterPro" id="IPR050595">
    <property type="entry name" value="Bact_response_regulator"/>
</dbReference>
<dbReference type="Pfam" id="PF00072">
    <property type="entry name" value="Response_reg"/>
    <property type="match status" value="1"/>
</dbReference>
<dbReference type="InterPro" id="IPR001789">
    <property type="entry name" value="Sig_transdc_resp-reg_receiver"/>
</dbReference>
<dbReference type="GO" id="GO:0016301">
    <property type="term" value="F:kinase activity"/>
    <property type="evidence" value="ECO:0007669"/>
    <property type="project" value="UniProtKB-KW"/>
</dbReference>
<dbReference type="AlphaFoldDB" id="A0A0G0JVI0"/>
<reference evidence="4 5" key="1">
    <citation type="journal article" date="2015" name="Nature">
        <title>rRNA introns, odd ribosomes, and small enigmatic genomes across a large radiation of phyla.</title>
        <authorList>
            <person name="Brown C.T."/>
            <person name="Hug L.A."/>
            <person name="Thomas B.C."/>
            <person name="Sharon I."/>
            <person name="Castelle C.J."/>
            <person name="Singh A."/>
            <person name="Wilkins M.J."/>
            <person name="Williams K.H."/>
            <person name="Banfield J.F."/>
        </authorList>
    </citation>
    <scope>NUCLEOTIDE SEQUENCE [LARGE SCALE GENOMIC DNA]</scope>
</reference>
<evidence type="ECO:0000256" key="1">
    <source>
        <dbReference type="ARBA" id="ARBA00022553"/>
    </source>
</evidence>
<dbReference type="EMBL" id="LBUU01000004">
    <property type="protein sequence ID" value="KKQ70617.1"/>
    <property type="molecule type" value="Genomic_DNA"/>
</dbReference>
<evidence type="ECO:0000256" key="2">
    <source>
        <dbReference type="PROSITE-ProRule" id="PRU00169"/>
    </source>
</evidence>